<name>A0ABT8E8U4_9BACL</name>
<dbReference type="EMBL" id="JAUHLN010000003">
    <property type="protein sequence ID" value="MDN4074336.1"/>
    <property type="molecule type" value="Genomic_DNA"/>
</dbReference>
<proteinExistence type="predicted"/>
<dbReference type="RefSeq" id="WP_290400472.1">
    <property type="nucleotide sequence ID" value="NZ_JAUHLN010000003.1"/>
</dbReference>
<dbReference type="Pfam" id="PF11553">
    <property type="entry name" value="DUF3231"/>
    <property type="match status" value="2"/>
</dbReference>
<accession>A0ABT8E8U4</accession>
<evidence type="ECO:0000313" key="2">
    <source>
        <dbReference type="Proteomes" id="UP001168694"/>
    </source>
</evidence>
<protein>
    <submittedName>
        <fullName evidence="1">DUF3231 family protein</fullName>
    </submittedName>
</protein>
<dbReference type="InterPro" id="IPR021617">
    <property type="entry name" value="DUF3231"/>
</dbReference>
<sequence length="334" mass="37374">MAEHDTPINSAEIAGLWGIYINNTAARCVMTYFLEKVEDPEIREVIKLGFSQSEKQIQDVKKLFNEVQLPVPIGFTEEDVFPEAPRLFSDPFFLQYLNNMSILGMTAGSFALATAAHKDVLTIQIGVINQALELHLIVKELALEKGIFIRSPYIPFPDTVEFASKQSYLGTLFGKQRPLNVIEMTHIFNNIQTNFIGKSLMLGFAQVTQDPELKAYYLRGKNIAQKHITLFSTILENEDIPGPRFWDTIVTAETAAPFSDKLMLFHASAMSAAGIANYGAGMAASPRRDIGLKYSRILVEVSLYAEDGANLMIDNGWLEEPPQSPDREHLIKKK</sequence>
<dbReference type="Proteomes" id="UP001168694">
    <property type="component" value="Unassembled WGS sequence"/>
</dbReference>
<reference evidence="1" key="1">
    <citation type="submission" date="2023-06" db="EMBL/GenBank/DDBJ databases">
        <title>Draft Genome Sequences of Representative Paenibacillus Polymyxa, Bacillus cereus, Fictibacillus sp., and Brevibacillus agri Strains Isolated from Amazonian Dark Earth.</title>
        <authorList>
            <person name="Pellegrinetti T.A."/>
            <person name="Cunha I.C.M."/>
            <person name="Chaves M.G."/>
            <person name="Freitas A.S."/>
            <person name="Silva A.V.R."/>
            <person name="Tsai S.M."/>
            <person name="Mendes L.W."/>
        </authorList>
    </citation>
    <scope>NUCLEOTIDE SEQUENCE</scope>
    <source>
        <strain evidence="1">CENA-BCM004</strain>
    </source>
</reference>
<dbReference type="Gene3D" id="1.20.1260.10">
    <property type="match status" value="2"/>
</dbReference>
<dbReference type="InterPro" id="IPR012347">
    <property type="entry name" value="Ferritin-like"/>
</dbReference>
<evidence type="ECO:0000313" key="1">
    <source>
        <dbReference type="EMBL" id="MDN4074336.1"/>
    </source>
</evidence>
<organism evidence="1 2">
    <name type="scientific">Fictibacillus terranigra</name>
    <dbReference type="NCBI Taxonomy" id="3058424"/>
    <lineage>
        <taxon>Bacteria</taxon>
        <taxon>Bacillati</taxon>
        <taxon>Bacillota</taxon>
        <taxon>Bacilli</taxon>
        <taxon>Bacillales</taxon>
        <taxon>Fictibacillaceae</taxon>
        <taxon>Fictibacillus</taxon>
    </lineage>
</organism>
<gene>
    <name evidence="1" type="ORF">QYF49_15215</name>
</gene>
<keyword evidence="2" id="KW-1185">Reference proteome</keyword>
<comment type="caution">
    <text evidence="1">The sequence shown here is derived from an EMBL/GenBank/DDBJ whole genome shotgun (WGS) entry which is preliminary data.</text>
</comment>